<dbReference type="EMBL" id="AMZY02000010">
    <property type="protein sequence ID" value="EMS32979.1"/>
    <property type="molecule type" value="Genomic_DNA"/>
</dbReference>
<protein>
    <submittedName>
        <fullName evidence="1">Uncharacterized protein</fullName>
    </submittedName>
</protein>
<dbReference type="InParanoid" id="M7XDM8"/>
<comment type="caution">
    <text evidence="1">The sequence shown here is derived from an EMBL/GenBank/DDBJ whole genome shotgun (WGS) entry which is preliminary data.</text>
</comment>
<dbReference type="STRING" id="1239962.C943_00256"/>
<name>M7XDM8_9BACT</name>
<reference evidence="1" key="1">
    <citation type="submission" date="2013-01" db="EMBL/GenBank/DDBJ databases">
        <title>Genome assembly of Mariniradius saccharolyticus AK6.</title>
        <authorList>
            <person name="Vaidya B."/>
            <person name="Khatri I."/>
            <person name="Tanuku N.R.S."/>
            <person name="Subramanian S."/>
            <person name="Pinnaka A."/>
        </authorList>
    </citation>
    <scope>NUCLEOTIDE SEQUENCE [LARGE SCALE GENOMIC DNA]</scope>
    <source>
        <strain evidence="1">AK6</strain>
    </source>
</reference>
<accession>M7XDM8</accession>
<gene>
    <name evidence="1" type="ORF">C943_00256</name>
</gene>
<sequence>MKTDNFSIPFHAAVNFMHFPQFQKRKITIRTNKRGRIP</sequence>
<keyword evidence="2" id="KW-1185">Reference proteome</keyword>
<dbReference type="Proteomes" id="UP000010953">
    <property type="component" value="Unassembled WGS sequence"/>
</dbReference>
<organism evidence="1 2">
    <name type="scientific">Mariniradius saccharolyticus AK6</name>
    <dbReference type="NCBI Taxonomy" id="1239962"/>
    <lineage>
        <taxon>Bacteria</taxon>
        <taxon>Pseudomonadati</taxon>
        <taxon>Bacteroidota</taxon>
        <taxon>Cytophagia</taxon>
        <taxon>Cytophagales</taxon>
        <taxon>Cyclobacteriaceae</taxon>
        <taxon>Mariniradius</taxon>
    </lineage>
</organism>
<proteinExistence type="predicted"/>
<dbReference type="AlphaFoldDB" id="M7XDM8"/>
<evidence type="ECO:0000313" key="1">
    <source>
        <dbReference type="EMBL" id="EMS32979.1"/>
    </source>
</evidence>
<evidence type="ECO:0000313" key="2">
    <source>
        <dbReference type="Proteomes" id="UP000010953"/>
    </source>
</evidence>